<keyword evidence="2" id="KW-1185">Reference proteome</keyword>
<accession>A0AC61R0N6</accession>
<dbReference type="Proteomes" id="UP000307720">
    <property type="component" value="Unassembled WGS sequence"/>
</dbReference>
<evidence type="ECO:0000313" key="1">
    <source>
        <dbReference type="EMBL" id="TGX99396.1"/>
    </source>
</evidence>
<protein>
    <submittedName>
        <fullName evidence="1">F0F1 ATP synthase subunit delta</fullName>
    </submittedName>
</protein>
<proteinExistence type="predicted"/>
<evidence type="ECO:0000313" key="2">
    <source>
        <dbReference type="Proteomes" id="UP000307720"/>
    </source>
</evidence>
<name>A0AC61R0N6_9FIRM</name>
<dbReference type="EMBL" id="SRZB01000008">
    <property type="protein sequence ID" value="TGX99396.1"/>
    <property type="molecule type" value="Genomic_DNA"/>
</dbReference>
<gene>
    <name evidence="1" type="ORF">E5357_05975</name>
</gene>
<sequence>MAKLASKVYGEALFQIAVEENRTDEMMEEISAVSKALEENTELQLLMEHPKVIREEKVHLLENCFKGRVSNDVTGFLAVVVSKGRFKELPAIFDYLTARIKEYKKIGVVTVTSAAELREDQKKKIQEKLLATTGYKALEITWNVDACLIGGLVIRIGDRVVDSSLKYKLEQLTSQLMKISLEEGKEGERAS</sequence>
<comment type="caution">
    <text evidence="1">The sequence shown here is derived from an EMBL/GenBank/DDBJ whole genome shotgun (WGS) entry which is preliminary data.</text>
</comment>
<organism evidence="1 2">
    <name type="scientific">Hominisplanchenecus murintestinalis</name>
    <dbReference type="NCBI Taxonomy" id="2941517"/>
    <lineage>
        <taxon>Bacteria</taxon>
        <taxon>Bacillati</taxon>
        <taxon>Bacillota</taxon>
        <taxon>Clostridia</taxon>
        <taxon>Lachnospirales</taxon>
        <taxon>Lachnospiraceae</taxon>
        <taxon>Hominisplanchenecus</taxon>
    </lineage>
</organism>
<reference evidence="1" key="1">
    <citation type="submission" date="2019-04" db="EMBL/GenBank/DDBJ databases">
        <title>Microbes associate with the intestines of laboratory mice.</title>
        <authorList>
            <person name="Navarre W."/>
            <person name="Wong E."/>
            <person name="Huang K."/>
            <person name="Tropini C."/>
            <person name="Ng K."/>
            <person name="Yu B."/>
        </authorList>
    </citation>
    <scope>NUCLEOTIDE SEQUENCE</scope>
    <source>
        <strain evidence="1">NM72_1-8</strain>
    </source>
</reference>